<dbReference type="GO" id="GO:0000462">
    <property type="term" value="P:maturation of SSU-rRNA from tricistronic rRNA transcript (SSU-rRNA, 5.8S rRNA, LSU-rRNA)"/>
    <property type="evidence" value="ECO:0007669"/>
    <property type="project" value="TreeGrafter"/>
</dbReference>
<comment type="caution">
    <text evidence="2">The sequence shown here is derived from an EMBL/GenBank/DDBJ whole genome shotgun (WGS) entry which is preliminary data.</text>
</comment>
<dbReference type="GO" id="GO:0030686">
    <property type="term" value="C:90S preribosome"/>
    <property type="evidence" value="ECO:0007669"/>
    <property type="project" value="TreeGrafter"/>
</dbReference>
<evidence type="ECO:0000313" key="3">
    <source>
        <dbReference type="Proteomes" id="UP000485058"/>
    </source>
</evidence>
<dbReference type="PANTHER" id="PTHR12858:SF2">
    <property type="entry name" value="RIBOSOME BIOGENESIS PROTEIN BMS1 HOMOLOG"/>
    <property type="match status" value="1"/>
</dbReference>
<name>A0A699YHF8_HAELA</name>
<protein>
    <submittedName>
        <fullName evidence="2">Bms1-type G domain-containing protein</fullName>
    </submittedName>
</protein>
<dbReference type="GO" id="GO:0005634">
    <property type="term" value="C:nucleus"/>
    <property type="evidence" value="ECO:0007669"/>
    <property type="project" value="InterPro"/>
</dbReference>
<organism evidence="2 3">
    <name type="scientific">Haematococcus lacustris</name>
    <name type="common">Green alga</name>
    <name type="synonym">Haematococcus pluvialis</name>
    <dbReference type="NCBI Taxonomy" id="44745"/>
    <lineage>
        <taxon>Eukaryota</taxon>
        <taxon>Viridiplantae</taxon>
        <taxon>Chlorophyta</taxon>
        <taxon>core chlorophytes</taxon>
        <taxon>Chlorophyceae</taxon>
        <taxon>CS clade</taxon>
        <taxon>Chlamydomonadales</taxon>
        <taxon>Haematococcaceae</taxon>
        <taxon>Haematococcus</taxon>
    </lineage>
</organism>
<dbReference type="GO" id="GO:0034511">
    <property type="term" value="F:U3 snoRNA binding"/>
    <property type="evidence" value="ECO:0007669"/>
    <property type="project" value="TreeGrafter"/>
</dbReference>
<dbReference type="PANTHER" id="PTHR12858">
    <property type="entry name" value="RIBOSOME BIOGENESIS PROTEIN"/>
    <property type="match status" value="1"/>
</dbReference>
<dbReference type="GO" id="GO:0005525">
    <property type="term" value="F:GTP binding"/>
    <property type="evidence" value="ECO:0007669"/>
    <property type="project" value="TreeGrafter"/>
</dbReference>
<evidence type="ECO:0000313" key="2">
    <source>
        <dbReference type="EMBL" id="GFH09607.1"/>
    </source>
</evidence>
<dbReference type="Gene3D" id="3.40.50.300">
    <property type="entry name" value="P-loop containing nucleotide triphosphate hydrolases"/>
    <property type="match status" value="1"/>
</dbReference>
<accession>A0A699YHF8</accession>
<dbReference type="SMART" id="SM00785">
    <property type="entry name" value="AARP2CN"/>
    <property type="match status" value="1"/>
</dbReference>
<dbReference type="InterPro" id="IPR012948">
    <property type="entry name" value="AARP2CN"/>
</dbReference>
<dbReference type="AlphaFoldDB" id="A0A699YHF8"/>
<dbReference type="GO" id="GO:0000479">
    <property type="term" value="P:endonucleolytic cleavage of tricistronic rRNA transcript (SSU-rRNA, 5.8S rRNA, LSU-rRNA)"/>
    <property type="evidence" value="ECO:0007669"/>
    <property type="project" value="TreeGrafter"/>
</dbReference>
<gene>
    <name evidence="2" type="ORF">HaLaN_04783</name>
</gene>
<dbReference type="GO" id="GO:0003924">
    <property type="term" value="F:GTPase activity"/>
    <property type="evidence" value="ECO:0007669"/>
    <property type="project" value="TreeGrafter"/>
</dbReference>
<dbReference type="EMBL" id="BLLF01000247">
    <property type="protein sequence ID" value="GFH09607.1"/>
    <property type="molecule type" value="Genomic_DNA"/>
</dbReference>
<reference evidence="2 3" key="1">
    <citation type="submission" date="2020-02" db="EMBL/GenBank/DDBJ databases">
        <title>Draft genome sequence of Haematococcus lacustris strain NIES-144.</title>
        <authorList>
            <person name="Morimoto D."/>
            <person name="Nakagawa S."/>
            <person name="Yoshida T."/>
            <person name="Sawayama S."/>
        </authorList>
    </citation>
    <scope>NUCLEOTIDE SEQUENCE [LARGE SCALE GENOMIC DNA]</scope>
    <source>
        <strain evidence="2 3">NIES-144</strain>
    </source>
</reference>
<evidence type="ECO:0000259" key="1">
    <source>
        <dbReference type="SMART" id="SM00785"/>
    </source>
</evidence>
<proteinExistence type="predicted"/>
<dbReference type="InterPro" id="IPR039761">
    <property type="entry name" value="Bms1/Tsr1"/>
</dbReference>
<keyword evidence="3" id="KW-1185">Reference proteome</keyword>
<sequence length="216" mass="23941">MPHARLFSPYHHCPAASLPPTTPVFPHALTAGAPPGGGAGKGKKRRITFIECPQDLHGMLDAAKYADLVLLLIDGSYGFEMETFEFLNLLQARFWTEIYDGAKLFYLSGIQHGKYLKREVLNLARFISVMKTRPLTWRLAHPYVIADRMEDITPRERVRVQPKCDREVVLYGYLRGANLKAGARVHLAGVGDFNLQVRPAGREGSGRGPAGRKGSG</sequence>
<dbReference type="Proteomes" id="UP000485058">
    <property type="component" value="Unassembled WGS sequence"/>
</dbReference>
<dbReference type="Pfam" id="PF08142">
    <property type="entry name" value="AARP2CN"/>
    <property type="match status" value="1"/>
</dbReference>
<feature type="domain" description="AARP2CN" evidence="1">
    <location>
        <begin position="119"/>
        <end position="202"/>
    </location>
</feature>
<dbReference type="InterPro" id="IPR027417">
    <property type="entry name" value="P-loop_NTPase"/>
</dbReference>